<organism evidence="7 8">
    <name type="scientific">Candidatus Anaerobutyricum stercoris</name>
    <dbReference type="NCBI Taxonomy" id="2838457"/>
    <lineage>
        <taxon>Bacteria</taxon>
        <taxon>Bacillati</taxon>
        <taxon>Bacillota</taxon>
        <taxon>Clostridia</taxon>
        <taxon>Lachnospirales</taxon>
        <taxon>Lachnospiraceae</taxon>
        <taxon>Anaerobutyricum</taxon>
    </lineage>
</organism>
<dbReference type="InterPro" id="IPR013332">
    <property type="entry name" value="KPR_N"/>
</dbReference>
<comment type="catalytic activity">
    <reaction evidence="4">
        <text>(R)-pantoate + NADP(+) = 2-dehydropantoate + NADPH + H(+)</text>
        <dbReference type="Rhea" id="RHEA:16233"/>
        <dbReference type="ChEBI" id="CHEBI:11561"/>
        <dbReference type="ChEBI" id="CHEBI:15378"/>
        <dbReference type="ChEBI" id="CHEBI:15980"/>
        <dbReference type="ChEBI" id="CHEBI:57783"/>
        <dbReference type="ChEBI" id="CHEBI:58349"/>
        <dbReference type="EC" id="1.1.1.169"/>
    </reaction>
</comment>
<evidence type="ECO:0000259" key="5">
    <source>
        <dbReference type="Pfam" id="PF02558"/>
    </source>
</evidence>
<evidence type="ECO:0000256" key="1">
    <source>
        <dbReference type="ARBA" id="ARBA00007870"/>
    </source>
</evidence>
<reference evidence="7" key="2">
    <citation type="submission" date="2021-04" db="EMBL/GenBank/DDBJ databases">
        <authorList>
            <person name="Gilroy R."/>
        </authorList>
    </citation>
    <scope>NUCLEOTIDE SEQUENCE</scope>
    <source>
        <strain evidence="7">CHK179-28034</strain>
    </source>
</reference>
<comment type="function">
    <text evidence="4">Catalyzes the NADPH-dependent reduction of ketopantoate into pantoic acid.</text>
</comment>
<dbReference type="InterPro" id="IPR036291">
    <property type="entry name" value="NAD(P)-bd_dom_sf"/>
</dbReference>
<dbReference type="Proteomes" id="UP000824049">
    <property type="component" value="Unassembled WGS sequence"/>
</dbReference>
<feature type="domain" description="Ketopantoate reductase C-terminal" evidence="6">
    <location>
        <begin position="206"/>
        <end position="329"/>
    </location>
</feature>
<dbReference type="GO" id="GO:0008677">
    <property type="term" value="F:2-dehydropantoate 2-reductase activity"/>
    <property type="evidence" value="ECO:0007669"/>
    <property type="project" value="UniProtKB-EC"/>
</dbReference>
<dbReference type="InterPro" id="IPR051402">
    <property type="entry name" value="KPR-Related"/>
</dbReference>
<keyword evidence="2 4" id="KW-0521">NADP</keyword>
<protein>
    <recommendedName>
        <fullName evidence="4">2-dehydropantoate 2-reductase</fullName>
        <ecNumber evidence="4">1.1.1.169</ecNumber>
    </recommendedName>
    <alternativeName>
        <fullName evidence="4">Ketopantoate reductase</fullName>
    </alternativeName>
</protein>
<dbReference type="InterPro" id="IPR013752">
    <property type="entry name" value="KPA_reductase"/>
</dbReference>
<feature type="domain" description="Ketopantoate reductase N-terminal" evidence="5">
    <location>
        <begin position="16"/>
        <end position="159"/>
    </location>
</feature>
<evidence type="ECO:0000256" key="4">
    <source>
        <dbReference type="RuleBase" id="RU362068"/>
    </source>
</evidence>
<dbReference type="Gene3D" id="3.40.50.720">
    <property type="entry name" value="NAD(P)-binding Rossmann-like Domain"/>
    <property type="match status" value="1"/>
</dbReference>
<dbReference type="InterPro" id="IPR008927">
    <property type="entry name" value="6-PGluconate_DH-like_C_sf"/>
</dbReference>
<gene>
    <name evidence="7" type="ORF">H9968_10605</name>
</gene>
<dbReference type="PANTHER" id="PTHR21708:SF26">
    <property type="entry name" value="2-DEHYDROPANTOATE 2-REDUCTASE"/>
    <property type="match status" value="1"/>
</dbReference>
<dbReference type="PANTHER" id="PTHR21708">
    <property type="entry name" value="PROBABLE 2-DEHYDROPANTOATE 2-REDUCTASE"/>
    <property type="match status" value="1"/>
</dbReference>
<dbReference type="InterPro" id="IPR013328">
    <property type="entry name" value="6PGD_dom2"/>
</dbReference>
<dbReference type="Gene3D" id="1.10.1040.10">
    <property type="entry name" value="N-(1-d-carboxylethyl)-l-norvaline Dehydrogenase, domain 2"/>
    <property type="match status" value="1"/>
</dbReference>
<dbReference type="EC" id="1.1.1.169" evidence="4"/>
<proteinExistence type="inferred from homology"/>
<reference evidence="7" key="1">
    <citation type="journal article" date="2021" name="PeerJ">
        <title>Extensive microbial diversity within the chicken gut microbiome revealed by metagenomics and culture.</title>
        <authorList>
            <person name="Gilroy R."/>
            <person name="Ravi A."/>
            <person name="Getino M."/>
            <person name="Pursley I."/>
            <person name="Horton D.L."/>
            <person name="Alikhan N.F."/>
            <person name="Baker D."/>
            <person name="Gharbi K."/>
            <person name="Hall N."/>
            <person name="Watson M."/>
            <person name="Adriaenssens E.M."/>
            <person name="Foster-Nyarko E."/>
            <person name="Jarju S."/>
            <person name="Secka A."/>
            <person name="Antonio M."/>
            <person name="Oren A."/>
            <person name="Chaudhuri R.R."/>
            <person name="La Ragione R."/>
            <person name="Hildebrand F."/>
            <person name="Pallen M.J."/>
        </authorList>
    </citation>
    <scope>NUCLEOTIDE SEQUENCE</scope>
    <source>
        <strain evidence="7">CHK179-28034</strain>
    </source>
</reference>
<accession>A0A9D2EMC4</accession>
<sequence>MKKTQLYANTLTDKRVAVVGVGGVGGYLAGMLGQVCPHLTLAARDGRKESLQRNGLILHSDYKGELTAVPEQVVETKDLKEQDFIFICVKNYSLEEVCRELTSAVTDETVIIPVMNGVNPGERVRSYLGRGTVVDSLIYIVAFANEDYSITQQGDFARLCIGIKDAAVPQENEAAVYQKKAAPQEKAAETAALLTAADIDCEVAADIEVEIWRKYILNCAYNVETAFYDNTIGQLRRDEKKAKEYEALVNEAYQVGLAKGVAIRQEHIDAIIHRFYYELADDATSSLQRDIRAGRRSEVDVFGGYIVREAERHGIPVPVSLKMYEKLREFQ</sequence>
<dbReference type="EMBL" id="DXBR01000098">
    <property type="protein sequence ID" value="HIZ40348.1"/>
    <property type="molecule type" value="Genomic_DNA"/>
</dbReference>
<evidence type="ECO:0000313" key="7">
    <source>
        <dbReference type="EMBL" id="HIZ40348.1"/>
    </source>
</evidence>
<dbReference type="GO" id="GO:0015940">
    <property type="term" value="P:pantothenate biosynthetic process"/>
    <property type="evidence" value="ECO:0007669"/>
    <property type="project" value="UniProtKB-KW"/>
</dbReference>
<name>A0A9D2EMC4_9FIRM</name>
<dbReference type="SUPFAM" id="SSF51735">
    <property type="entry name" value="NAD(P)-binding Rossmann-fold domains"/>
    <property type="match status" value="1"/>
</dbReference>
<comment type="similarity">
    <text evidence="1 4">Belongs to the ketopantoate reductase family.</text>
</comment>
<evidence type="ECO:0000256" key="3">
    <source>
        <dbReference type="ARBA" id="ARBA00023002"/>
    </source>
</evidence>
<dbReference type="SUPFAM" id="SSF48179">
    <property type="entry name" value="6-phosphogluconate dehydrogenase C-terminal domain-like"/>
    <property type="match status" value="1"/>
</dbReference>
<keyword evidence="3 4" id="KW-0560">Oxidoreductase</keyword>
<dbReference type="GO" id="GO:0005737">
    <property type="term" value="C:cytoplasm"/>
    <property type="evidence" value="ECO:0007669"/>
    <property type="project" value="TreeGrafter"/>
</dbReference>
<dbReference type="InterPro" id="IPR003710">
    <property type="entry name" value="ApbA"/>
</dbReference>
<dbReference type="Pfam" id="PF02558">
    <property type="entry name" value="ApbA"/>
    <property type="match status" value="1"/>
</dbReference>
<evidence type="ECO:0000313" key="8">
    <source>
        <dbReference type="Proteomes" id="UP000824049"/>
    </source>
</evidence>
<evidence type="ECO:0000256" key="2">
    <source>
        <dbReference type="ARBA" id="ARBA00022857"/>
    </source>
</evidence>
<dbReference type="Pfam" id="PF08546">
    <property type="entry name" value="ApbA_C"/>
    <property type="match status" value="1"/>
</dbReference>
<dbReference type="AlphaFoldDB" id="A0A9D2EMC4"/>
<keyword evidence="4" id="KW-0566">Pantothenate biosynthesis</keyword>
<comment type="caution">
    <text evidence="7">The sequence shown here is derived from an EMBL/GenBank/DDBJ whole genome shotgun (WGS) entry which is preliminary data.</text>
</comment>
<dbReference type="NCBIfam" id="TIGR00745">
    <property type="entry name" value="apbA_panE"/>
    <property type="match status" value="1"/>
</dbReference>
<comment type="pathway">
    <text evidence="4">Cofactor biosynthesis; (R)-pantothenate biosynthesis; (R)-pantoate from 3-methyl-2-oxobutanoate: step 2/2.</text>
</comment>
<evidence type="ECO:0000259" key="6">
    <source>
        <dbReference type="Pfam" id="PF08546"/>
    </source>
</evidence>